<dbReference type="RefSeq" id="WP_320422668.1">
    <property type="nucleotide sequence ID" value="NZ_JAXCLA010000003.1"/>
</dbReference>
<dbReference type="InterPro" id="IPR013538">
    <property type="entry name" value="ASHA1/2-like_C"/>
</dbReference>
<reference evidence="3 4" key="1">
    <citation type="submission" date="2023-11" db="EMBL/GenBank/DDBJ databases">
        <title>Paucibacter sp. nov., isolated from fresh soil in Korea.</title>
        <authorList>
            <person name="Le N.T.T."/>
        </authorList>
    </citation>
    <scope>NUCLEOTIDE SEQUENCE [LARGE SCALE GENOMIC DNA]</scope>
    <source>
        <strain evidence="3 4">R3-3</strain>
    </source>
</reference>
<organism evidence="3 4">
    <name type="scientific">Roseateles agri</name>
    <dbReference type="NCBI Taxonomy" id="3098619"/>
    <lineage>
        <taxon>Bacteria</taxon>
        <taxon>Pseudomonadati</taxon>
        <taxon>Pseudomonadota</taxon>
        <taxon>Betaproteobacteria</taxon>
        <taxon>Burkholderiales</taxon>
        <taxon>Sphaerotilaceae</taxon>
        <taxon>Roseateles</taxon>
    </lineage>
</organism>
<sequence length="147" mass="16562">MKKTLSFSIVIAAPRPRVWDTMLAPDSYRQWTEPFAPGCYYKGSWQHGETIRFLAPGGDGMVARIAENKLHETISIQHLGMVTNGIDDTTSNAVKAWAPVYENYRFLDHAGGTELQVDCDTLPHYDDFMQKTWPLALERLKALCEAG</sequence>
<dbReference type="Proteomes" id="UP001285263">
    <property type="component" value="Unassembled WGS sequence"/>
</dbReference>
<dbReference type="SUPFAM" id="SSF55961">
    <property type="entry name" value="Bet v1-like"/>
    <property type="match status" value="1"/>
</dbReference>
<dbReference type="Gene3D" id="3.30.530.20">
    <property type="match status" value="1"/>
</dbReference>
<accession>A0ABU5DEP5</accession>
<comment type="caution">
    <text evidence="3">The sequence shown here is derived from an EMBL/GenBank/DDBJ whole genome shotgun (WGS) entry which is preliminary data.</text>
</comment>
<proteinExistence type="inferred from homology"/>
<keyword evidence="4" id="KW-1185">Reference proteome</keyword>
<dbReference type="InterPro" id="IPR023393">
    <property type="entry name" value="START-like_dom_sf"/>
</dbReference>
<dbReference type="EMBL" id="JAXCLA010000003">
    <property type="protein sequence ID" value="MDY0744756.1"/>
    <property type="molecule type" value="Genomic_DNA"/>
</dbReference>
<feature type="domain" description="Activator of Hsp90 ATPase homologue 1/2-like C-terminal" evidence="2">
    <location>
        <begin position="13"/>
        <end position="144"/>
    </location>
</feature>
<evidence type="ECO:0000313" key="3">
    <source>
        <dbReference type="EMBL" id="MDY0744756.1"/>
    </source>
</evidence>
<evidence type="ECO:0000259" key="2">
    <source>
        <dbReference type="Pfam" id="PF08327"/>
    </source>
</evidence>
<dbReference type="Pfam" id="PF08327">
    <property type="entry name" value="AHSA1"/>
    <property type="match status" value="1"/>
</dbReference>
<comment type="similarity">
    <text evidence="1">Belongs to the AHA1 family.</text>
</comment>
<evidence type="ECO:0000256" key="1">
    <source>
        <dbReference type="ARBA" id="ARBA00006817"/>
    </source>
</evidence>
<protein>
    <submittedName>
        <fullName evidence="3">SRPBCC domain-containing protein</fullName>
    </submittedName>
</protein>
<evidence type="ECO:0000313" key="4">
    <source>
        <dbReference type="Proteomes" id="UP001285263"/>
    </source>
</evidence>
<gene>
    <name evidence="3" type="ORF">SNE35_09565</name>
</gene>
<name>A0ABU5DEP5_9BURK</name>